<dbReference type="EMBL" id="JAPEUX010000006">
    <property type="protein sequence ID" value="KAJ4349524.1"/>
    <property type="molecule type" value="Genomic_DNA"/>
</dbReference>
<dbReference type="AlphaFoldDB" id="A0A9W8XF66"/>
<gene>
    <name evidence="2" type="ORF">N0V89_008140</name>
</gene>
<keyword evidence="1" id="KW-0732">Signal</keyword>
<dbReference type="SUPFAM" id="SSF53955">
    <property type="entry name" value="Lysozyme-like"/>
    <property type="match status" value="1"/>
</dbReference>
<dbReference type="GeneID" id="80911670"/>
<evidence type="ECO:0000256" key="1">
    <source>
        <dbReference type="SAM" id="SignalP"/>
    </source>
</evidence>
<proteinExistence type="predicted"/>
<organism evidence="2 3">
    <name type="scientific">Didymosphaeria variabile</name>
    <dbReference type="NCBI Taxonomy" id="1932322"/>
    <lineage>
        <taxon>Eukaryota</taxon>
        <taxon>Fungi</taxon>
        <taxon>Dikarya</taxon>
        <taxon>Ascomycota</taxon>
        <taxon>Pezizomycotina</taxon>
        <taxon>Dothideomycetes</taxon>
        <taxon>Pleosporomycetidae</taxon>
        <taxon>Pleosporales</taxon>
        <taxon>Massarineae</taxon>
        <taxon>Didymosphaeriaceae</taxon>
        <taxon>Didymosphaeria</taxon>
    </lineage>
</organism>
<evidence type="ECO:0008006" key="4">
    <source>
        <dbReference type="Google" id="ProtNLM"/>
    </source>
</evidence>
<name>A0A9W8XF66_9PLEO</name>
<dbReference type="RefSeq" id="XP_056068454.1">
    <property type="nucleotide sequence ID" value="XM_056216898.1"/>
</dbReference>
<evidence type="ECO:0000313" key="2">
    <source>
        <dbReference type="EMBL" id="KAJ4349524.1"/>
    </source>
</evidence>
<dbReference type="Proteomes" id="UP001140513">
    <property type="component" value="Unassembled WGS sequence"/>
</dbReference>
<feature type="chain" id="PRO_5040816683" description="Transglycosylase SLT domain-containing protein" evidence="1">
    <location>
        <begin position="24"/>
        <end position="223"/>
    </location>
</feature>
<reference evidence="2" key="1">
    <citation type="submission" date="2022-10" db="EMBL/GenBank/DDBJ databases">
        <title>Tapping the CABI collections for fungal endophytes: first genome assemblies for Collariella, Neodidymelliopsis, Ascochyta clinopodiicola, Didymella pomorum, Didymosphaeria variabile, Neocosmospora piperis and Neocucurbitaria cava.</title>
        <authorList>
            <person name="Hill R."/>
        </authorList>
    </citation>
    <scope>NUCLEOTIDE SEQUENCE</scope>
    <source>
        <strain evidence="2">IMI 356815</strain>
    </source>
</reference>
<dbReference type="OrthoDB" id="1193027at2759"/>
<feature type="signal peptide" evidence="1">
    <location>
        <begin position="1"/>
        <end position="23"/>
    </location>
</feature>
<dbReference type="Gene3D" id="1.10.530.10">
    <property type="match status" value="1"/>
</dbReference>
<dbReference type="PROSITE" id="PS51257">
    <property type="entry name" value="PROKAR_LIPOPROTEIN"/>
    <property type="match status" value="1"/>
</dbReference>
<dbReference type="InterPro" id="IPR023346">
    <property type="entry name" value="Lysozyme-like_dom_sf"/>
</dbReference>
<evidence type="ECO:0000313" key="3">
    <source>
        <dbReference type="Proteomes" id="UP001140513"/>
    </source>
</evidence>
<protein>
    <recommendedName>
        <fullName evidence="4">Transglycosylase SLT domain-containing protein</fullName>
    </recommendedName>
</protein>
<keyword evidence="3" id="KW-1185">Reference proteome</keyword>
<sequence length="223" mass="24177">MAKILTWLLTTLLAACFWKLSVQHPVNGILGLDVERNSEGLLESGAAYRQFSGPAQNFPDVGTWTRYDFMWNLNKAALSAGGNIETDVTYIKEAIEDCANQYHVDRRLILGIMMQESRGDVGVITTYSGGLPTAGLMQCSGCPGFPGQHGLSQADITSMVCGGVKHFRGNMDHFGNEWSGKTVFPALREYNSGNVNEANLSDGRGATASYVSDLANRVTGWSN</sequence>
<accession>A0A9W8XF66</accession>
<comment type="caution">
    <text evidence="2">The sequence shown here is derived from an EMBL/GenBank/DDBJ whole genome shotgun (WGS) entry which is preliminary data.</text>
</comment>